<accession>A0AAV5S0C6</accession>
<keyword evidence="2" id="KW-1185">Reference proteome</keyword>
<dbReference type="InterPro" id="IPR036249">
    <property type="entry name" value="Thioredoxin-like_sf"/>
</dbReference>
<proteinExistence type="predicted"/>
<dbReference type="InterPro" id="IPR009737">
    <property type="entry name" value="Aim32/Apd1-like"/>
</dbReference>
<dbReference type="Pfam" id="PF06999">
    <property type="entry name" value="Suc_Fer-like"/>
    <property type="match status" value="1"/>
</dbReference>
<dbReference type="EMBL" id="BTGD01000011">
    <property type="protein sequence ID" value="GMM57294.1"/>
    <property type="molecule type" value="Genomic_DNA"/>
</dbReference>
<evidence type="ECO:0000313" key="2">
    <source>
        <dbReference type="Proteomes" id="UP001377567"/>
    </source>
</evidence>
<reference evidence="1 2" key="1">
    <citation type="journal article" date="2023" name="Elife">
        <title>Identification of key yeast species and microbe-microbe interactions impacting larval growth of Drosophila in the wild.</title>
        <authorList>
            <person name="Mure A."/>
            <person name="Sugiura Y."/>
            <person name="Maeda R."/>
            <person name="Honda K."/>
            <person name="Sakurai N."/>
            <person name="Takahashi Y."/>
            <person name="Watada M."/>
            <person name="Katoh T."/>
            <person name="Gotoh A."/>
            <person name="Gotoh Y."/>
            <person name="Taniguchi I."/>
            <person name="Nakamura K."/>
            <person name="Hayashi T."/>
            <person name="Katayama T."/>
            <person name="Uemura T."/>
            <person name="Hattori Y."/>
        </authorList>
    </citation>
    <scope>NUCLEOTIDE SEQUENCE [LARGE SCALE GENOMIC DNA]</scope>
    <source>
        <strain evidence="1 2">KH-74</strain>
    </source>
</reference>
<dbReference type="SUPFAM" id="SSF52833">
    <property type="entry name" value="Thioredoxin-like"/>
    <property type="match status" value="1"/>
</dbReference>
<protein>
    <submittedName>
        <fullName evidence="1">Apd1 protein</fullName>
    </submittedName>
</protein>
<sequence length="325" mass="36650">MGFADYFKLGGKGVVAAEDEAAQLNAAALEEIQKEIEVCPKDADDVSVCSGGSCENDDMERGEAVFAKLQIEHETPLLNTSKVPKVHFLVPTSKVDWAHDACLESADSVQYRISKWCESHADTFSSVGKDQGQTLTCSVTSQPIDIMDIDVMKHRKANVLVLPYFIWINDLHTDKVDETLDELVPLLINRTLSKEQLIEKYDNIEAARDKSYVFICSHTTRDKRCGVTAPYMKKVLDKLLQQHGLYRDNSDFRPDGCQAFFISHVGGHKFAGNVQIYLRDTQTLVWLGRVTPKYIPTVFEHLILPETPTLPVPEKVRCVKKYAKW</sequence>
<evidence type="ECO:0000313" key="1">
    <source>
        <dbReference type="EMBL" id="GMM57294.1"/>
    </source>
</evidence>
<comment type="caution">
    <text evidence="1">The sequence shown here is derived from an EMBL/GenBank/DDBJ whole genome shotgun (WGS) entry which is preliminary data.</text>
</comment>
<dbReference type="Gene3D" id="3.40.30.10">
    <property type="entry name" value="Glutaredoxin"/>
    <property type="match status" value="1"/>
</dbReference>
<name>A0AAV5S0C6_MAUHU</name>
<dbReference type="PANTHER" id="PTHR31902">
    <property type="entry name" value="ACTIN PATCHES DISTAL PROTEIN 1"/>
    <property type="match status" value="1"/>
</dbReference>
<dbReference type="CDD" id="cd03062">
    <property type="entry name" value="TRX_Fd_Sucrase"/>
    <property type="match status" value="1"/>
</dbReference>
<gene>
    <name evidence="1" type="ORF">DAKH74_039100</name>
</gene>
<dbReference type="PANTHER" id="PTHR31902:SF14">
    <property type="entry name" value="ACTIN PATCHES DISTAL PROTEIN 1"/>
    <property type="match status" value="1"/>
</dbReference>
<organism evidence="1 2">
    <name type="scientific">Maudiozyma humilis</name>
    <name type="common">Sour dough yeast</name>
    <name type="synonym">Kazachstania humilis</name>
    <dbReference type="NCBI Taxonomy" id="51915"/>
    <lineage>
        <taxon>Eukaryota</taxon>
        <taxon>Fungi</taxon>
        <taxon>Dikarya</taxon>
        <taxon>Ascomycota</taxon>
        <taxon>Saccharomycotina</taxon>
        <taxon>Saccharomycetes</taxon>
        <taxon>Saccharomycetales</taxon>
        <taxon>Saccharomycetaceae</taxon>
        <taxon>Maudiozyma</taxon>
    </lineage>
</organism>
<dbReference type="Proteomes" id="UP001377567">
    <property type="component" value="Unassembled WGS sequence"/>
</dbReference>
<dbReference type="AlphaFoldDB" id="A0AAV5S0C6"/>